<organism evidence="11 12">
    <name type="scientific">Pseudomonas knackmussii</name>
    <dbReference type="NCBI Taxonomy" id="65741"/>
    <lineage>
        <taxon>Bacteria</taxon>
        <taxon>Pseudomonadati</taxon>
        <taxon>Pseudomonadota</taxon>
        <taxon>Gammaproteobacteria</taxon>
        <taxon>Pseudomonadales</taxon>
        <taxon>Pseudomonadaceae</taxon>
        <taxon>Pseudomonas</taxon>
    </lineage>
</organism>
<name>A0ABY4KN04_9PSED</name>
<evidence type="ECO:0000256" key="5">
    <source>
        <dbReference type="ARBA" id="ARBA00022691"/>
    </source>
</evidence>
<feature type="domain" description="N6 adenine-specific DNA methyltransferase N-terminal" evidence="10">
    <location>
        <begin position="16"/>
        <end position="147"/>
    </location>
</feature>
<dbReference type="InterPro" id="IPR038333">
    <property type="entry name" value="T1MK-like_N_sf"/>
</dbReference>
<dbReference type="Proteomes" id="UP000831189">
    <property type="component" value="Chromosome"/>
</dbReference>
<keyword evidence="5" id="KW-0949">S-adenosyl-L-methionine</keyword>
<evidence type="ECO:0000313" key="11">
    <source>
        <dbReference type="EMBL" id="UPQ82216.1"/>
    </source>
</evidence>
<comment type="similarity">
    <text evidence="1">Belongs to the N(4)/N(6)-methyltransferase family.</text>
</comment>
<feature type="domain" description="DNA methylase adenine-specific" evidence="9">
    <location>
        <begin position="157"/>
        <end position="493"/>
    </location>
</feature>
<protein>
    <recommendedName>
        <fullName evidence="2">site-specific DNA-methyltransferase (adenine-specific)</fullName>
        <ecNumber evidence="2">2.1.1.72</ecNumber>
    </recommendedName>
</protein>
<evidence type="ECO:0000259" key="10">
    <source>
        <dbReference type="Pfam" id="PF12161"/>
    </source>
</evidence>
<dbReference type="EC" id="2.1.1.72" evidence="2"/>
<dbReference type="PROSITE" id="PS00092">
    <property type="entry name" value="N6_MTASE"/>
    <property type="match status" value="1"/>
</dbReference>
<dbReference type="InterPro" id="IPR029063">
    <property type="entry name" value="SAM-dependent_MTases_sf"/>
</dbReference>
<dbReference type="PANTHER" id="PTHR42998">
    <property type="entry name" value="TYPE I RESTRICTION ENZYME HINDVIIP M PROTEIN-RELATED"/>
    <property type="match status" value="1"/>
</dbReference>
<dbReference type="Gene3D" id="3.40.50.150">
    <property type="entry name" value="Vaccinia Virus protein VP39"/>
    <property type="match status" value="1"/>
</dbReference>
<dbReference type="Pfam" id="PF02384">
    <property type="entry name" value="N6_Mtase"/>
    <property type="match status" value="1"/>
</dbReference>
<comment type="catalytic activity">
    <reaction evidence="7">
        <text>a 2'-deoxyadenosine in DNA + S-adenosyl-L-methionine = an N(6)-methyl-2'-deoxyadenosine in DNA + S-adenosyl-L-homocysteine + H(+)</text>
        <dbReference type="Rhea" id="RHEA:15197"/>
        <dbReference type="Rhea" id="RHEA-COMP:12418"/>
        <dbReference type="Rhea" id="RHEA-COMP:12419"/>
        <dbReference type="ChEBI" id="CHEBI:15378"/>
        <dbReference type="ChEBI" id="CHEBI:57856"/>
        <dbReference type="ChEBI" id="CHEBI:59789"/>
        <dbReference type="ChEBI" id="CHEBI:90615"/>
        <dbReference type="ChEBI" id="CHEBI:90616"/>
        <dbReference type="EC" id="2.1.1.72"/>
    </reaction>
</comment>
<dbReference type="SUPFAM" id="SSF53335">
    <property type="entry name" value="S-adenosyl-L-methionine-dependent methyltransferases"/>
    <property type="match status" value="1"/>
</dbReference>
<dbReference type="PANTHER" id="PTHR42998:SF1">
    <property type="entry name" value="TYPE I RESTRICTION ENZYME HINDI METHYLASE SUBUNIT"/>
    <property type="match status" value="1"/>
</dbReference>
<keyword evidence="8" id="KW-0175">Coiled coil</keyword>
<evidence type="ECO:0000256" key="1">
    <source>
        <dbReference type="ARBA" id="ARBA00006594"/>
    </source>
</evidence>
<evidence type="ECO:0000259" key="9">
    <source>
        <dbReference type="Pfam" id="PF02384"/>
    </source>
</evidence>
<evidence type="ECO:0000256" key="2">
    <source>
        <dbReference type="ARBA" id="ARBA00011900"/>
    </source>
</evidence>
<dbReference type="InterPro" id="IPR003356">
    <property type="entry name" value="DNA_methylase_A-5"/>
</dbReference>
<proteinExistence type="inferred from homology"/>
<dbReference type="InterPro" id="IPR022749">
    <property type="entry name" value="D12N6_MeTrfase_N"/>
</dbReference>
<dbReference type="Pfam" id="PF12161">
    <property type="entry name" value="HsdM_N"/>
    <property type="match status" value="1"/>
</dbReference>
<gene>
    <name evidence="11" type="ORF">M0M42_17725</name>
</gene>
<evidence type="ECO:0000256" key="7">
    <source>
        <dbReference type="ARBA" id="ARBA00047942"/>
    </source>
</evidence>
<keyword evidence="12" id="KW-1185">Reference proteome</keyword>
<accession>A0ABY4KN04</accession>
<dbReference type="PRINTS" id="PR00507">
    <property type="entry name" value="N12N6MTFRASE"/>
</dbReference>
<dbReference type="Gene3D" id="1.20.1260.30">
    <property type="match status" value="1"/>
</dbReference>
<keyword evidence="4" id="KW-0808">Transferase</keyword>
<keyword evidence="3" id="KW-0489">Methyltransferase</keyword>
<reference evidence="11 12" key="1">
    <citation type="submission" date="2022-04" db="EMBL/GenBank/DDBJ databases">
        <title>Pseudomonas knackmussii B09-2.</title>
        <authorList>
            <person name="Deng Y."/>
        </authorList>
    </citation>
    <scope>NUCLEOTIDE SEQUENCE [LARGE SCALE GENOMIC DNA]</scope>
    <source>
        <strain evidence="11 12">B09-2</strain>
    </source>
</reference>
<feature type="coiled-coil region" evidence="8">
    <location>
        <begin position="501"/>
        <end position="528"/>
    </location>
</feature>
<dbReference type="InterPro" id="IPR002052">
    <property type="entry name" value="DNA_methylase_N6_adenine_CS"/>
</dbReference>
<evidence type="ECO:0000256" key="3">
    <source>
        <dbReference type="ARBA" id="ARBA00022603"/>
    </source>
</evidence>
<sequence length="539" mass="59473">MQWIAPSERDTTANSLEKRLWDAADQFRANSGLKAQEYSGPILGLIFLRFAEVRFALLRTKLEAEGASARRGSRVDIPEAYHAESTLYLSQEARFDHLLTLPEASDIGGAVNAAMREIEKHNPKLAGVPPKTYNLFTSTLLKELLKKVSEIPATLNYDAFGRIYEYFLGAFAMSEGQGGGEFYTPSSIVRLLTEVIEPFHGRILDPACGSGGMFVQSARFVAEHQKNPAAELSICGVEKTDETGRLCRLNLAVHGLEGQISHGGNVNSYYDDPHHAVGQFDFVLANPPFNVNAVDKERLTDMVGPGRRFPFGLPRTDNGNYLWIQLFYSSLNAKGRAGFVMANSASDARSSEQELRQQLIEARAVDVMVAVGPNMFYTVTLPVTLWFLDKGKANTPRADTVLFIDARHIYRQIDRAHRDWTAAQIGFIANLVRLYRGETLDLTLGGEDAEAKLKETFGDQPAYADVLGMCKAATLQEIEAQGWSLNPGRYVGVAPGEVVSDEDFKEQLETLSEELESLNAQARELEQTIAVNVAGILSV</sequence>
<dbReference type="EMBL" id="CP096208">
    <property type="protein sequence ID" value="UPQ82216.1"/>
    <property type="molecule type" value="Genomic_DNA"/>
</dbReference>
<evidence type="ECO:0000256" key="8">
    <source>
        <dbReference type="SAM" id="Coils"/>
    </source>
</evidence>
<dbReference type="InterPro" id="IPR052916">
    <property type="entry name" value="Type-I_RE_MTase_Subunit"/>
</dbReference>
<keyword evidence="6" id="KW-0680">Restriction system</keyword>
<dbReference type="CDD" id="cd02440">
    <property type="entry name" value="AdoMet_MTases"/>
    <property type="match status" value="1"/>
</dbReference>
<evidence type="ECO:0000256" key="6">
    <source>
        <dbReference type="ARBA" id="ARBA00022747"/>
    </source>
</evidence>
<evidence type="ECO:0000256" key="4">
    <source>
        <dbReference type="ARBA" id="ARBA00022679"/>
    </source>
</evidence>
<evidence type="ECO:0000313" key="12">
    <source>
        <dbReference type="Proteomes" id="UP000831189"/>
    </source>
</evidence>